<dbReference type="Pfam" id="PF24838">
    <property type="entry name" value="8xMP"/>
    <property type="match status" value="1"/>
</dbReference>
<feature type="transmembrane region" description="Helical" evidence="1">
    <location>
        <begin position="167"/>
        <end position="186"/>
    </location>
</feature>
<proteinExistence type="predicted"/>
<organism evidence="2 3">
    <name type="scientific">Nocardioides turkmenicus</name>
    <dbReference type="NCBI Taxonomy" id="2711220"/>
    <lineage>
        <taxon>Bacteria</taxon>
        <taxon>Bacillati</taxon>
        <taxon>Actinomycetota</taxon>
        <taxon>Actinomycetes</taxon>
        <taxon>Propionibacteriales</taxon>
        <taxon>Nocardioidaceae</taxon>
        <taxon>Nocardioides</taxon>
    </lineage>
</organism>
<reference evidence="2 3" key="1">
    <citation type="submission" date="2020-02" db="EMBL/GenBank/DDBJ databases">
        <title>Whole-genome analyses of novel actinobacteria.</title>
        <authorList>
            <person name="Sahin N."/>
        </authorList>
    </citation>
    <scope>NUCLEOTIDE SEQUENCE [LARGE SCALE GENOMIC DNA]</scope>
    <source>
        <strain evidence="2 3">KC13</strain>
    </source>
</reference>
<accession>A0A6M1R5S5</accession>
<keyword evidence="1" id="KW-0812">Transmembrane</keyword>
<sequence>MIPGAESGVESRTAVRSYVTANQPNPSALAEGLWVLPPDVLSSGDRAVLFDQYKLYVAEAERLSVRRTLTSAFFLIVNIGVLVAGTALVAAAPERPWVFSIALIAALGLCLGWFWIVRSYRQMAAGKYAVISQLEKQLPTAPGAAEWSAVGLGRDSSRYLPMSNIEVWAPALFGFCHVATYVLLYLP</sequence>
<dbReference type="AlphaFoldDB" id="A0A6M1R5S5"/>
<evidence type="ECO:0000313" key="2">
    <source>
        <dbReference type="EMBL" id="NGN95664.1"/>
    </source>
</evidence>
<evidence type="ECO:0008006" key="4">
    <source>
        <dbReference type="Google" id="ProtNLM"/>
    </source>
</evidence>
<protein>
    <recommendedName>
        <fullName evidence="4">Small integral membrane protein</fullName>
    </recommendedName>
</protein>
<dbReference type="InterPro" id="IPR056918">
    <property type="entry name" value="8xMP"/>
</dbReference>
<keyword evidence="1" id="KW-1133">Transmembrane helix</keyword>
<gene>
    <name evidence="2" type="ORF">G5C66_23370</name>
</gene>
<dbReference type="RefSeq" id="WP_165113655.1">
    <property type="nucleotide sequence ID" value="NZ_JAALAA010000028.1"/>
</dbReference>
<comment type="caution">
    <text evidence="2">The sequence shown here is derived from an EMBL/GenBank/DDBJ whole genome shotgun (WGS) entry which is preliminary data.</text>
</comment>
<feature type="transmembrane region" description="Helical" evidence="1">
    <location>
        <begin position="72"/>
        <end position="91"/>
    </location>
</feature>
<dbReference type="Proteomes" id="UP000483261">
    <property type="component" value="Unassembled WGS sequence"/>
</dbReference>
<name>A0A6M1R5S5_9ACTN</name>
<dbReference type="EMBL" id="JAALAA010000028">
    <property type="protein sequence ID" value="NGN95664.1"/>
    <property type="molecule type" value="Genomic_DNA"/>
</dbReference>
<feature type="transmembrane region" description="Helical" evidence="1">
    <location>
        <begin position="97"/>
        <end position="117"/>
    </location>
</feature>
<evidence type="ECO:0000256" key="1">
    <source>
        <dbReference type="SAM" id="Phobius"/>
    </source>
</evidence>
<keyword evidence="1" id="KW-0472">Membrane</keyword>
<evidence type="ECO:0000313" key="3">
    <source>
        <dbReference type="Proteomes" id="UP000483261"/>
    </source>
</evidence>
<keyword evidence="3" id="KW-1185">Reference proteome</keyword>